<comment type="similarity">
    <text evidence="1">Belongs to the LysR transcriptional regulatory family.</text>
</comment>
<feature type="domain" description="HTH lysR-type" evidence="5">
    <location>
        <begin position="16"/>
        <end position="73"/>
    </location>
</feature>
<sequence>MRLDVDVAIRVNGVLLTPEELELLLKLSEHGSMSKVAEEKGVTRSAVHKRIRNLEERLGCRLVESSPLGSYLTEHGRRIVIKYVNAKARLSRTETTVACSETVIEDVLAALGREHDVDVIVPPHEKMRRVEADVVVPDDPVIVFDRSDEAVGEPVVVRRTRLVRVGDGSGFVEVPGSAQRIYLTDLRNREEIRPKMRVSYYASALEAVRDGGMWTVVPEELAPEGDDPGPHYTVMALPLTRDGEDLLDVLEG</sequence>
<dbReference type="EMBL" id="DUJS01000002">
    <property type="protein sequence ID" value="HII70205.1"/>
    <property type="molecule type" value="Genomic_DNA"/>
</dbReference>
<dbReference type="AlphaFoldDB" id="A0A832WKJ7"/>
<gene>
    <name evidence="6" type="ORF">HA336_03110</name>
</gene>
<organism evidence="6 7">
    <name type="scientific">Methanopyrus kandleri</name>
    <dbReference type="NCBI Taxonomy" id="2320"/>
    <lineage>
        <taxon>Archaea</taxon>
        <taxon>Methanobacteriati</taxon>
        <taxon>Methanobacteriota</taxon>
        <taxon>Methanomada group</taxon>
        <taxon>Methanopyri</taxon>
        <taxon>Methanopyrales</taxon>
        <taxon>Methanopyraceae</taxon>
        <taxon>Methanopyrus</taxon>
    </lineage>
</organism>
<evidence type="ECO:0000313" key="6">
    <source>
        <dbReference type="EMBL" id="HII70205.1"/>
    </source>
</evidence>
<keyword evidence="3" id="KW-0238">DNA-binding</keyword>
<dbReference type="GO" id="GO:0000976">
    <property type="term" value="F:transcription cis-regulatory region binding"/>
    <property type="evidence" value="ECO:0007669"/>
    <property type="project" value="TreeGrafter"/>
</dbReference>
<dbReference type="Pfam" id="PF00126">
    <property type="entry name" value="HTH_1"/>
    <property type="match status" value="1"/>
</dbReference>
<dbReference type="RefSeq" id="WP_011018944.1">
    <property type="nucleotide sequence ID" value="NZ_DUJS01000002.1"/>
</dbReference>
<dbReference type="GeneID" id="1476675"/>
<dbReference type="PANTHER" id="PTHR30126:SF40">
    <property type="entry name" value="HTH-TYPE TRANSCRIPTIONAL REGULATOR GLTR"/>
    <property type="match status" value="1"/>
</dbReference>
<dbReference type="GO" id="GO:0003700">
    <property type="term" value="F:DNA-binding transcription factor activity"/>
    <property type="evidence" value="ECO:0007669"/>
    <property type="project" value="InterPro"/>
</dbReference>
<protein>
    <submittedName>
        <fullName evidence="6">LysR family transcriptional regulator</fullName>
    </submittedName>
</protein>
<dbReference type="Gene3D" id="1.10.10.10">
    <property type="entry name" value="Winged helix-like DNA-binding domain superfamily/Winged helix DNA-binding domain"/>
    <property type="match status" value="1"/>
</dbReference>
<evidence type="ECO:0000256" key="4">
    <source>
        <dbReference type="ARBA" id="ARBA00023163"/>
    </source>
</evidence>
<keyword evidence="2" id="KW-0805">Transcription regulation</keyword>
<accession>A0A832WKJ7</accession>
<evidence type="ECO:0000313" key="7">
    <source>
        <dbReference type="Proteomes" id="UP000619545"/>
    </source>
</evidence>
<dbReference type="PANTHER" id="PTHR30126">
    <property type="entry name" value="HTH-TYPE TRANSCRIPTIONAL REGULATOR"/>
    <property type="match status" value="1"/>
</dbReference>
<dbReference type="SUPFAM" id="SSF46785">
    <property type="entry name" value="Winged helix' DNA-binding domain"/>
    <property type="match status" value="1"/>
</dbReference>
<dbReference type="InterPro" id="IPR036388">
    <property type="entry name" value="WH-like_DNA-bd_sf"/>
</dbReference>
<dbReference type="Proteomes" id="UP000619545">
    <property type="component" value="Unassembled WGS sequence"/>
</dbReference>
<dbReference type="InterPro" id="IPR000847">
    <property type="entry name" value="LysR_HTH_N"/>
</dbReference>
<evidence type="ECO:0000256" key="1">
    <source>
        <dbReference type="ARBA" id="ARBA00009437"/>
    </source>
</evidence>
<name>A0A832WKJ7_9EURY</name>
<keyword evidence="4" id="KW-0804">Transcription</keyword>
<reference evidence="6" key="1">
    <citation type="journal article" date="2020" name="bioRxiv">
        <title>A rank-normalized archaeal taxonomy based on genome phylogeny resolves widespread incomplete and uneven classifications.</title>
        <authorList>
            <person name="Rinke C."/>
            <person name="Chuvochina M."/>
            <person name="Mussig A.J."/>
            <person name="Chaumeil P.-A."/>
            <person name="Waite D.W."/>
            <person name="Whitman W.B."/>
            <person name="Parks D.H."/>
            <person name="Hugenholtz P."/>
        </authorList>
    </citation>
    <scope>NUCLEOTIDE SEQUENCE</scope>
    <source>
        <strain evidence="6">UBA8853</strain>
    </source>
</reference>
<dbReference type="PROSITE" id="PS50931">
    <property type="entry name" value="HTH_LYSR"/>
    <property type="match status" value="1"/>
</dbReference>
<dbReference type="InterPro" id="IPR036390">
    <property type="entry name" value="WH_DNA-bd_sf"/>
</dbReference>
<evidence type="ECO:0000256" key="2">
    <source>
        <dbReference type="ARBA" id="ARBA00023015"/>
    </source>
</evidence>
<evidence type="ECO:0000259" key="5">
    <source>
        <dbReference type="PROSITE" id="PS50931"/>
    </source>
</evidence>
<comment type="caution">
    <text evidence="6">The sequence shown here is derived from an EMBL/GenBank/DDBJ whole genome shotgun (WGS) entry which is preliminary data.</text>
</comment>
<proteinExistence type="inferred from homology"/>
<evidence type="ECO:0000256" key="3">
    <source>
        <dbReference type="ARBA" id="ARBA00023125"/>
    </source>
</evidence>